<feature type="region of interest" description="Disordered" evidence="1">
    <location>
        <begin position="287"/>
        <end position="312"/>
    </location>
</feature>
<protein>
    <recommendedName>
        <fullName evidence="2">MucB/RseB N-terminal domain-containing protein</fullName>
    </recommendedName>
</protein>
<dbReference type="EMBL" id="BAABIK010000015">
    <property type="protein sequence ID" value="GAA4944268.1"/>
    <property type="molecule type" value="Genomic_DNA"/>
</dbReference>
<reference evidence="4" key="1">
    <citation type="journal article" date="2019" name="Int. J. Syst. Evol. Microbiol.">
        <title>The Global Catalogue of Microorganisms (GCM) 10K type strain sequencing project: providing services to taxonomists for standard genome sequencing and annotation.</title>
        <authorList>
            <consortium name="The Broad Institute Genomics Platform"/>
            <consortium name="The Broad Institute Genome Sequencing Center for Infectious Disease"/>
            <person name="Wu L."/>
            <person name="Ma J."/>
        </authorList>
    </citation>
    <scope>NUCLEOTIDE SEQUENCE [LARGE SCALE GENOMIC DNA]</scope>
    <source>
        <strain evidence="4">JCM 18123</strain>
    </source>
</reference>
<name>A0ABP9GHS8_9ACTN</name>
<gene>
    <name evidence="3" type="ORF">GCM10023224_28990</name>
</gene>
<feature type="region of interest" description="Disordered" evidence="1">
    <location>
        <begin position="1"/>
        <end position="25"/>
    </location>
</feature>
<feature type="domain" description="MucB/RseB N-terminal" evidence="2">
    <location>
        <begin position="127"/>
        <end position="211"/>
    </location>
</feature>
<dbReference type="Gene3D" id="2.50.20.10">
    <property type="entry name" value="Lipoprotein localisation LolA/LolB/LppX"/>
    <property type="match status" value="1"/>
</dbReference>
<dbReference type="PANTHER" id="PTHR38782">
    <property type="match status" value="1"/>
</dbReference>
<evidence type="ECO:0000313" key="3">
    <source>
        <dbReference type="EMBL" id="GAA4944268.1"/>
    </source>
</evidence>
<dbReference type="RefSeq" id="WP_345556996.1">
    <property type="nucleotide sequence ID" value="NZ_BAABIK010000015.1"/>
</dbReference>
<evidence type="ECO:0000259" key="2">
    <source>
        <dbReference type="Pfam" id="PF03888"/>
    </source>
</evidence>
<dbReference type="InterPro" id="IPR005588">
    <property type="entry name" value="MucB_RseB"/>
</dbReference>
<keyword evidence="4" id="KW-1185">Reference proteome</keyword>
<organism evidence="3 4">
    <name type="scientific">Streptomonospora halophila</name>
    <dbReference type="NCBI Taxonomy" id="427369"/>
    <lineage>
        <taxon>Bacteria</taxon>
        <taxon>Bacillati</taxon>
        <taxon>Actinomycetota</taxon>
        <taxon>Actinomycetes</taxon>
        <taxon>Streptosporangiales</taxon>
        <taxon>Nocardiopsidaceae</taxon>
        <taxon>Streptomonospora</taxon>
    </lineage>
</organism>
<evidence type="ECO:0000313" key="4">
    <source>
        <dbReference type="Proteomes" id="UP001499993"/>
    </source>
</evidence>
<proteinExistence type="predicted"/>
<evidence type="ECO:0000256" key="1">
    <source>
        <dbReference type="SAM" id="MobiDB-lite"/>
    </source>
</evidence>
<dbReference type="InterPro" id="IPR033434">
    <property type="entry name" value="MucB/RseB_N"/>
</dbReference>
<dbReference type="Pfam" id="PF03888">
    <property type="entry name" value="MucB_RseB"/>
    <property type="match status" value="1"/>
</dbReference>
<dbReference type="PANTHER" id="PTHR38782:SF1">
    <property type="entry name" value="SIGMA-E FACTOR REGULATORY PROTEIN RSEB"/>
    <property type="match status" value="1"/>
</dbReference>
<accession>A0ABP9GHS8</accession>
<sequence length="367" mass="38769">MRGAGPSNGGAPSRLPPPARAAQRSGPPVRVPLVLLSLSLVVLVLLPGSATARADDVPAAGEDDGMALLRRASDSARSVSFEGVQLVNAGGDSRLVDVVHRAGEATGYRYSGGARPDREVVVGETPPLTKADDELLDQLAANYRVTRSGTGRMCGRPATVVEARRTDGTVAGRMWIDRSTGLPLRRETRDHSGALVHAFEFVEVRVDGDPEPLAAKAARAQPWSEDLSDSELADLRERGWHIPERPSWNLRLVRAWTKPAEGGRVVHLAYSDGLSVVSVFAQRGRLPGGSEGTGEGAPKVVKGDGAGGSGTGQQRIWDADGFVYTAMGQAPRGLLDAAADGFPDAEPLLFWARVLRGFGHLSATVTE</sequence>
<comment type="caution">
    <text evidence="3">The sequence shown here is derived from an EMBL/GenBank/DDBJ whole genome shotgun (WGS) entry which is preliminary data.</text>
</comment>
<dbReference type="Proteomes" id="UP001499993">
    <property type="component" value="Unassembled WGS sequence"/>
</dbReference>